<dbReference type="AlphaFoldDB" id="A0A812BF42"/>
<evidence type="ECO:0000256" key="5">
    <source>
        <dbReference type="ARBA" id="ARBA00023274"/>
    </source>
</evidence>
<sequence length="375" mass="43099">MATALRSISSTFQKHGKTIIQERFIPQIERQVACLSTTACCMSDEKKGTNHNYIVNPMFYNRNPRSLEFMGLARKQKGWRFQAPRNDYYHKLVFEKTNWNIHAYIVHSSGEIVVSASTKEWAIRKYLYSCTDVTAAKNLGYVLAQRCLNAGLTHVFYDDTYDTNKSEKLLSFLAAVQEGQLCLEEPDLPDPPFAFFFFFLSLEFFFFVFSFYSSPLFVSTFSFFSSNFFSLLPLSFVSPLLFFLSLLCLFFSLLPSPFASLFLSSSSPFCLSLSLFLPSFLYLPFPLIPFPVSHSLYFLPHFLLFQPLCPTFFLFLPFLSTSCTLSFGPSYSFFPLFVYFLLCHLFIGPFLIYLSIDLPLSLLSLLSSQTYGHIK</sequence>
<comment type="caution">
    <text evidence="9">The sequence shown here is derived from an EMBL/GenBank/DDBJ whole genome shotgun (WGS) entry which is preliminary data.</text>
</comment>
<dbReference type="InterPro" id="IPR036967">
    <property type="entry name" value="Ribosomal_uS11_sf"/>
</dbReference>
<keyword evidence="4" id="KW-0496">Mitochondrion</keyword>
<dbReference type="InterPro" id="IPR005484">
    <property type="entry name" value="Ribosomal_uL18_bac/plant/anim"/>
</dbReference>
<dbReference type="GO" id="GO:0006412">
    <property type="term" value="P:translation"/>
    <property type="evidence" value="ECO:0007669"/>
    <property type="project" value="InterPro"/>
</dbReference>
<name>A0A812BF42_ACAPH</name>
<proteinExistence type="inferred from homology"/>
<evidence type="ECO:0000256" key="7">
    <source>
        <dbReference type="ARBA" id="ARBA00082661"/>
    </source>
</evidence>
<evidence type="ECO:0000256" key="6">
    <source>
        <dbReference type="ARBA" id="ARBA00069051"/>
    </source>
</evidence>
<evidence type="ECO:0000313" key="10">
    <source>
        <dbReference type="Proteomes" id="UP000597762"/>
    </source>
</evidence>
<dbReference type="OrthoDB" id="1932324at2759"/>
<comment type="similarity">
    <text evidence="2">Belongs to the universal ribosomal protein uL18 family.</text>
</comment>
<evidence type="ECO:0000256" key="8">
    <source>
        <dbReference type="SAM" id="Phobius"/>
    </source>
</evidence>
<accession>A0A812BF42</accession>
<keyword evidence="8" id="KW-0812">Transmembrane</keyword>
<gene>
    <name evidence="9" type="ORF">SPHA_18852</name>
</gene>
<dbReference type="CDD" id="cd00432">
    <property type="entry name" value="Ribosomal_L18_L5e"/>
    <property type="match status" value="1"/>
</dbReference>
<evidence type="ECO:0000256" key="3">
    <source>
        <dbReference type="ARBA" id="ARBA00022980"/>
    </source>
</evidence>
<dbReference type="FunFam" id="3.30.420.80:FF:000005">
    <property type="entry name" value="39S ribosomal protein L18, mitochondrial"/>
    <property type="match status" value="1"/>
</dbReference>
<feature type="transmembrane region" description="Helical" evidence="8">
    <location>
        <begin position="261"/>
        <end position="285"/>
    </location>
</feature>
<dbReference type="GO" id="GO:0008097">
    <property type="term" value="F:5S rRNA binding"/>
    <property type="evidence" value="ECO:0007669"/>
    <property type="project" value="TreeGrafter"/>
</dbReference>
<protein>
    <recommendedName>
        <fullName evidence="6">Large ribosomal subunit protein uL18m</fullName>
    </recommendedName>
    <alternativeName>
        <fullName evidence="7">39S ribosomal protein L18, mitochondrial</fullName>
    </alternativeName>
</protein>
<keyword evidence="8" id="KW-0472">Membrane</keyword>
<dbReference type="Proteomes" id="UP000597762">
    <property type="component" value="Unassembled WGS sequence"/>
</dbReference>
<evidence type="ECO:0000256" key="1">
    <source>
        <dbReference type="ARBA" id="ARBA00004173"/>
    </source>
</evidence>
<dbReference type="SUPFAM" id="SSF53137">
    <property type="entry name" value="Translational machinery components"/>
    <property type="match status" value="1"/>
</dbReference>
<keyword evidence="10" id="KW-1185">Reference proteome</keyword>
<dbReference type="PANTHER" id="PTHR12899">
    <property type="entry name" value="39S RIBOSOMAL PROTEIN L18, MITOCHONDRIAL"/>
    <property type="match status" value="1"/>
</dbReference>
<dbReference type="GO" id="GO:0005743">
    <property type="term" value="C:mitochondrial inner membrane"/>
    <property type="evidence" value="ECO:0007669"/>
    <property type="project" value="UniProtKB-ARBA"/>
</dbReference>
<keyword evidence="3" id="KW-0689">Ribosomal protein</keyword>
<dbReference type="PANTHER" id="PTHR12899:SF3">
    <property type="entry name" value="LARGE RIBOSOMAL SUBUNIT PROTEIN UL18M"/>
    <property type="match status" value="1"/>
</dbReference>
<evidence type="ECO:0000256" key="4">
    <source>
        <dbReference type="ARBA" id="ARBA00023128"/>
    </source>
</evidence>
<dbReference type="InterPro" id="IPR057268">
    <property type="entry name" value="Ribosomal_L18"/>
</dbReference>
<feature type="transmembrane region" description="Helical" evidence="8">
    <location>
        <begin position="331"/>
        <end position="356"/>
    </location>
</feature>
<dbReference type="GO" id="GO:1990904">
    <property type="term" value="C:ribonucleoprotein complex"/>
    <property type="evidence" value="ECO:0007669"/>
    <property type="project" value="UniProtKB-KW"/>
</dbReference>
<evidence type="ECO:0000313" key="9">
    <source>
        <dbReference type="EMBL" id="CAE1233157.1"/>
    </source>
</evidence>
<keyword evidence="8" id="KW-1133">Transmembrane helix</keyword>
<dbReference type="GO" id="GO:0003735">
    <property type="term" value="F:structural constituent of ribosome"/>
    <property type="evidence" value="ECO:0007669"/>
    <property type="project" value="InterPro"/>
</dbReference>
<feature type="transmembrane region" description="Helical" evidence="8">
    <location>
        <begin position="193"/>
        <end position="212"/>
    </location>
</feature>
<feature type="transmembrane region" description="Helical" evidence="8">
    <location>
        <begin position="297"/>
        <end position="319"/>
    </location>
</feature>
<dbReference type="EMBL" id="CAHIKZ030000680">
    <property type="protein sequence ID" value="CAE1233157.1"/>
    <property type="molecule type" value="Genomic_DNA"/>
</dbReference>
<evidence type="ECO:0000256" key="2">
    <source>
        <dbReference type="ARBA" id="ARBA00007116"/>
    </source>
</evidence>
<feature type="transmembrane region" description="Helical" evidence="8">
    <location>
        <begin position="232"/>
        <end position="254"/>
    </location>
</feature>
<dbReference type="Gene3D" id="3.30.420.80">
    <property type="entry name" value="Ribosomal protein S11"/>
    <property type="match status" value="1"/>
</dbReference>
<organism evidence="9 10">
    <name type="scientific">Acanthosepion pharaonis</name>
    <name type="common">Pharaoh cuttlefish</name>
    <name type="synonym">Sepia pharaonis</name>
    <dbReference type="NCBI Taxonomy" id="158019"/>
    <lineage>
        <taxon>Eukaryota</taxon>
        <taxon>Metazoa</taxon>
        <taxon>Spiralia</taxon>
        <taxon>Lophotrochozoa</taxon>
        <taxon>Mollusca</taxon>
        <taxon>Cephalopoda</taxon>
        <taxon>Coleoidea</taxon>
        <taxon>Decapodiformes</taxon>
        <taxon>Sepiida</taxon>
        <taxon>Sepiina</taxon>
        <taxon>Sepiidae</taxon>
        <taxon>Acanthosepion</taxon>
    </lineage>
</organism>
<dbReference type="GO" id="GO:0005840">
    <property type="term" value="C:ribosome"/>
    <property type="evidence" value="ECO:0007669"/>
    <property type="project" value="UniProtKB-KW"/>
</dbReference>
<reference evidence="9" key="1">
    <citation type="submission" date="2021-01" db="EMBL/GenBank/DDBJ databases">
        <authorList>
            <person name="Li R."/>
            <person name="Bekaert M."/>
        </authorList>
    </citation>
    <scope>NUCLEOTIDE SEQUENCE</scope>
    <source>
        <strain evidence="9">Farmed</strain>
    </source>
</reference>
<comment type="subcellular location">
    <subcellularLocation>
        <location evidence="1">Mitochondrion</location>
    </subcellularLocation>
</comment>
<keyword evidence="5" id="KW-0687">Ribonucleoprotein</keyword>